<keyword evidence="6" id="KW-0862">Zinc</keyword>
<feature type="compositionally biased region" description="Polar residues" evidence="12">
    <location>
        <begin position="284"/>
        <end position="303"/>
    </location>
</feature>
<dbReference type="PROSITE" id="PS00028">
    <property type="entry name" value="ZINC_FINGER_C2H2_1"/>
    <property type="match status" value="7"/>
</dbReference>
<dbReference type="PANTHER" id="PTHR19818">
    <property type="entry name" value="ZINC FINGER PROTEIN ZIC AND GLI"/>
    <property type="match status" value="1"/>
</dbReference>
<dbReference type="EMBL" id="VCGU01000458">
    <property type="protein sequence ID" value="TRY64309.1"/>
    <property type="molecule type" value="Genomic_DNA"/>
</dbReference>
<reference evidence="14 15" key="1">
    <citation type="journal article" date="2018" name="Nat. Ecol. Evol.">
        <title>Genomic signatures of mitonuclear coevolution across populations of Tigriopus californicus.</title>
        <authorList>
            <person name="Barreto F.S."/>
            <person name="Watson E.T."/>
            <person name="Lima T.G."/>
            <person name="Willett C.S."/>
            <person name="Edmands S."/>
            <person name="Li W."/>
            <person name="Burton R.S."/>
        </authorList>
    </citation>
    <scope>NUCLEOTIDE SEQUENCE [LARGE SCALE GENOMIC DNA]</scope>
    <source>
        <strain evidence="14 15">San Diego</strain>
    </source>
</reference>
<dbReference type="SMART" id="SM00355">
    <property type="entry name" value="ZnF_C2H2"/>
    <property type="match status" value="7"/>
</dbReference>
<dbReference type="STRING" id="6832.A0A553NG12"/>
<evidence type="ECO:0000256" key="7">
    <source>
        <dbReference type="ARBA" id="ARBA00023015"/>
    </source>
</evidence>
<keyword evidence="10" id="KW-0539">Nucleus</keyword>
<dbReference type="GO" id="GO:0008270">
    <property type="term" value="F:zinc ion binding"/>
    <property type="evidence" value="ECO:0007669"/>
    <property type="project" value="UniProtKB-KW"/>
</dbReference>
<feature type="domain" description="C2H2-type" evidence="13">
    <location>
        <begin position="522"/>
        <end position="549"/>
    </location>
</feature>
<evidence type="ECO:0000256" key="6">
    <source>
        <dbReference type="ARBA" id="ARBA00022833"/>
    </source>
</evidence>
<comment type="caution">
    <text evidence="14">The sequence shown here is derived from an EMBL/GenBank/DDBJ whole genome shotgun (WGS) entry which is preliminary data.</text>
</comment>
<dbReference type="SUPFAM" id="SSF57667">
    <property type="entry name" value="beta-beta-alpha zinc fingers"/>
    <property type="match status" value="2"/>
</dbReference>
<dbReference type="AlphaFoldDB" id="A0A553NG12"/>
<dbReference type="PANTHER" id="PTHR19818:SF139">
    <property type="entry name" value="PAIR-RULE PROTEIN ODD-PAIRED"/>
    <property type="match status" value="1"/>
</dbReference>
<dbReference type="Proteomes" id="UP000318571">
    <property type="component" value="Chromosome 10"/>
</dbReference>
<dbReference type="OMA" id="LGHINTH"/>
<evidence type="ECO:0000256" key="10">
    <source>
        <dbReference type="ARBA" id="ARBA00023242"/>
    </source>
</evidence>
<dbReference type="InterPro" id="IPR013087">
    <property type="entry name" value="Znf_C2H2_type"/>
</dbReference>
<evidence type="ECO:0000313" key="14">
    <source>
        <dbReference type="EMBL" id="TRY64309.1"/>
    </source>
</evidence>
<evidence type="ECO:0000256" key="9">
    <source>
        <dbReference type="ARBA" id="ARBA00023163"/>
    </source>
</evidence>
<evidence type="ECO:0000256" key="3">
    <source>
        <dbReference type="ARBA" id="ARBA00022723"/>
    </source>
</evidence>
<dbReference type="InterPro" id="IPR050329">
    <property type="entry name" value="GLI_C2H2-zinc-finger"/>
</dbReference>
<comment type="similarity">
    <text evidence="2">Belongs to the krueppel C2H2-type zinc-finger protein family.</text>
</comment>
<keyword evidence="7" id="KW-0805">Transcription regulation</keyword>
<evidence type="ECO:0000313" key="15">
    <source>
        <dbReference type="Proteomes" id="UP000318571"/>
    </source>
</evidence>
<dbReference type="FunFam" id="3.30.160.60:FF:001370">
    <property type="entry name" value="Zinc finger protein"/>
    <property type="match status" value="1"/>
</dbReference>
<dbReference type="GO" id="GO:0005634">
    <property type="term" value="C:nucleus"/>
    <property type="evidence" value="ECO:0007669"/>
    <property type="project" value="UniProtKB-SubCell"/>
</dbReference>
<gene>
    <name evidence="14" type="ORF">TCAL_01854</name>
</gene>
<keyword evidence="9" id="KW-0804">Transcription</keyword>
<evidence type="ECO:0000256" key="8">
    <source>
        <dbReference type="ARBA" id="ARBA00023125"/>
    </source>
</evidence>
<dbReference type="InterPro" id="IPR036236">
    <property type="entry name" value="Znf_C2H2_sf"/>
</dbReference>
<feature type="region of interest" description="Disordered" evidence="12">
    <location>
        <begin position="112"/>
        <end position="134"/>
    </location>
</feature>
<evidence type="ECO:0000256" key="12">
    <source>
        <dbReference type="SAM" id="MobiDB-lite"/>
    </source>
</evidence>
<accession>A0A553NG12</accession>
<evidence type="ECO:0000256" key="1">
    <source>
        <dbReference type="ARBA" id="ARBA00004123"/>
    </source>
</evidence>
<proteinExistence type="inferred from homology"/>
<evidence type="ECO:0000256" key="2">
    <source>
        <dbReference type="ARBA" id="ARBA00006991"/>
    </source>
</evidence>
<feature type="domain" description="C2H2-type" evidence="13">
    <location>
        <begin position="578"/>
        <end position="600"/>
    </location>
</feature>
<protein>
    <recommendedName>
        <fullName evidence="13">C2H2-type domain-containing protein</fullName>
    </recommendedName>
</protein>
<name>A0A553NG12_TIGCA</name>
<feature type="domain" description="C2H2-type" evidence="13">
    <location>
        <begin position="550"/>
        <end position="577"/>
    </location>
</feature>
<evidence type="ECO:0000256" key="11">
    <source>
        <dbReference type="PROSITE-ProRule" id="PRU00042"/>
    </source>
</evidence>
<dbReference type="GO" id="GO:0045944">
    <property type="term" value="P:positive regulation of transcription by RNA polymerase II"/>
    <property type="evidence" value="ECO:0007669"/>
    <property type="project" value="UniProtKB-ARBA"/>
</dbReference>
<comment type="subcellular location">
    <subcellularLocation>
        <location evidence="1">Nucleus</location>
    </subcellularLocation>
</comment>
<feature type="compositionally biased region" description="Low complexity" evidence="12">
    <location>
        <begin position="696"/>
        <end position="713"/>
    </location>
</feature>
<keyword evidence="3" id="KW-0479">Metal-binding</keyword>
<dbReference type="Gene3D" id="3.30.160.60">
    <property type="entry name" value="Classic Zinc Finger"/>
    <property type="match status" value="4"/>
</dbReference>
<dbReference type="GO" id="GO:0000978">
    <property type="term" value="F:RNA polymerase II cis-regulatory region sequence-specific DNA binding"/>
    <property type="evidence" value="ECO:0007669"/>
    <property type="project" value="TreeGrafter"/>
</dbReference>
<feature type="domain" description="C2H2-type" evidence="13">
    <location>
        <begin position="332"/>
        <end position="359"/>
    </location>
</feature>
<evidence type="ECO:0000256" key="5">
    <source>
        <dbReference type="ARBA" id="ARBA00022771"/>
    </source>
</evidence>
<feature type="domain" description="C2H2-type" evidence="13">
    <location>
        <begin position="490"/>
        <end position="518"/>
    </location>
</feature>
<evidence type="ECO:0000256" key="4">
    <source>
        <dbReference type="ARBA" id="ARBA00022737"/>
    </source>
</evidence>
<organism evidence="14 15">
    <name type="scientific">Tigriopus californicus</name>
    <name type="common">Marine copepod</name>
    <dbReference type="NCBI Taxonomy" id="6832"/>
    <lineage>
        <taxon>Eukaryota</taxon>
        <taxon>Metazoa</taxon>
        <taxon>Ecdysozoa</taxon>
        <taxon>Arthropoda</taxon>
        <taxon>Crustacea</taxon>
        <taxon>Multicrustacea</taxon>
        <taxon>Hexanauplia</taxon>
        <taxon>Copepoda</taxon>
        <taxon>Harpacticoida</taxon>
        <taxon>Harpacticidae</taxon>
        <taxon>Tigriopus</taxon>
    </lineage>
</organism>
<keyword evidence="5 11" id="KW-0863">Zinc-finger</keyword>
<sequence length="713" mass="78219">MNVGHPYSNHGGHYAAGSSSNLDFVDSILPLDYNVTSQYSSTFHGHGLNLSTNHGLDLTCPNYEGLNLSVSHTGNHGSSAINLAHRTGSAPHPPTQPPGPNVGLNLTVQNGINLSRDTNPDGKSQPTPATAQNQPYFYNSNPCNGYINLTPQNQRVYQNHPRSHRGKKPSQMFSQAFEAPSQAQNSPLNLEQHRASPLNLTNVHTATVTAAAGSNATGPQNSYVQSKTYYESMMGGGYNESNMYTMCPNPNGYGNNLESQPAYATNQPTNYNMYNNNMYQPQPSGFSANTDDNQGTPLMTSQASASTGKNAMNMTCSTNLGFGSLSTNKVRLFCSSCNHEFQNTSALNKHMEIHNNVNLPTNGMTQTCSECNIQVKDQEALYHHTQRVHPSNPVTVTCAQAKPSTSNNEGVMTMMSSGTNPVGPCLHTDPGGTLMDHTTLDPSIDPNLHVQQMQVSGDEVGVLDGDLTGIVLETAPINSTGKLDPHAPTESCLDCSLTFSSGLDLRKHIDLAHQGRQCQFQFQCHICDHYFPDKSALKTHVDDHNKEKPYKCDKCGANLSTQAGLNRHMKRHETNFPLHCHDCGKGFHERHDLQRHVQRHIKLGLGPKCQNCDKSFPSEKVRDKHKCKAPLKSARYPCEFCDSRLETKMAWGYHMWKHTKDSKYIVMSEDEELPSIKDRAAPALSSTSFSFDRQQSSLFSASSKLSSLVATKS</sequence>
<dbReference type="PROSITE" id="PS50157">
    <property type="entry name" value="ZINC_FINGER_C2H2_2"/>
    <property type="match status" value="5"/>
</dbReference>
<keyword evidence="8" id="KW-0238">DNA-binding</keyword>
<evidence type="ECO:0000259" key="13">
    <source>
        <dbReference type="PROSITE" id="PS50157"/>
    </source>
</evidence>
<feature type="region of interest" description="Disordered" evidence="12">
    <location>
        <begin position="283"/>
        <end position="303"/>
    </location>
</feature>
<dbReference type="Pfam" id="PF00096">
    <property type="entry name" value="zf-C2H2"/>
    <property type="match status" value="2"/>
</dbReference>
<keyword evidence="4" id="KW-0677">Repeat</keyword>
<dbReference type="GO" id="GO:0000981">
    <property type="term" value="F:DNA-binding transcription factor activity, RNA polymerase II-specific"/>
    <property type="evidence" value="ECO:0007669"/>
    <property type="project" value="TreeGrafter"/>
</dbReference>
<feature type="region of interest" description="Disordered" evidence="12">
    <location>
        <begin position="694"/>
        <end position="713"/>
    </location>
</feature>
<keyword evidence="15" id="KW-1185">Reference proteome</keyword>